<dbReference type="InterPro" id="IPR053139">
    <property type="entry name" value="Surface_bspA-like"/>
</dbReference>
<name>K1SEL9_9ZZZZ</name>
<feature type="non-terminal residue" evidence="1">
    <location>
        <position position="234"/>
    </location>
</feature>
<gene>
    <name evidence="1" type="ORF">OBE_09610</name>
</gene>
<dbReference type="Pfam" id="PF13306">
    <property type="entry name" value="LRR_5"/>
    <property type="match status" value="2"/>
</dbReference>
<dbReference type="SUPFAM" id="SSF52058">
    <property type="entry name" value="L domain-like"/>
    <property type="match status" value="1"/>
</dbReference>
<dbReference type="AlphaFoldDB" id="K1SEL9"/>
<sequence length="234" mass="25420">MREKILSMILALSMLCAFVPMTASAETYENYLEYWVNEDNTVTISKCAKEVAEVNIPSEIEGATVTEIDGDAFFKCVDLKKVTIPSTVTSIGYDTFLGCTSLENIVVDSENKNYISEDGILFNKSKTELIQYPAAKSGVSYTIPSSVSKIDGCAFKYTQNVKTINVPQQTTSIAAGAFSNSVNLEAINVDENNSDYSSEDGVLFNKGKTQIFAYPSGKSDTSYAVSENVTAIKA</sequence>
<dbReference type="InterPro" id="IPR026906">
    <property type="entry name" value="LRR_5"/>
</dbReference>
<evidence type="ECO:0000313" key="1">
    <source>
        <dbReference type="EMBL" id="EKC59217.1"/>
    </source>
</evidence>
<organism evidence="1">
    <name type="scientific">human gut metagenome</name>
    <dbReference type="NCBI Taxonomy" id="408170"/>
    <lineage>
        <taxon>unclassified sequences</taxon>
        <taxon>metagenomes</taxon>
        <taxon>organismal metagenomes</taxon>
    </lineage>
</organism>
<dbReference type="EMBL" id="AJWZ01006637">
    <property type="protein sequence ID" value="EKC59217.1"/>
    <property type="molecule type" value="Genomic_DNA"/>
</dbReference>
<dbReference type="InterPro" id="IPR032675">
    <property type="entry name" value="LRR_dom_sf"/>
</dbReference>
<dbReference type="Gene3D" id="3.80.10.10">
    <property type="entry name" value="Ribonuclease Inhibitor"/>
    <property type="match status" value="2"/>
</dbReference>
<comment type="caution">
    <text evidence="1">The sequence shown here is derived from an EMBL/GenBank/DDBJ whole genome shotgun (WGS) entry which is preliminary data.</text>
</comment>
<dbReference type="PANTHER" id="PTHR45661">
    <property type="entry name" value="SURFACE ANTIGEN"/>
    <property type="match status" value="1"/>
</dbReference>
<accession>K1SEL9</accession>
<protein>
    <submittedName>
        <fullName evidence="1">Cell surface protein</fullName>
    </submittedName>
</protein>
<proteinExistence type="predicted"/>
<reference evidence="1" key="1">
    <citation type="journal article" date="2013" name="Environ. Microbiol.">
        <title>Microbiota from the distal guts of lean and obese adolescents exhibit partial functional redundancy besides clear differences in community structure.</title>
        <authorList>
            <person name="Ferrer M."/>
            <person name="Ruiz A."/>
            <person name="Lanza F."/>
            <person name="Haange S.B."/>
            <person name="Oberbach A."/>
            <person name="Till H."/>
            <person name="Bargiela R."/>
            <person name="Campoy C."/>
            <person name="Segura M.T."/>
            <person name="Richter M."/>
            <person name="von Bergen M."/>
            <person name="Seifert J."/>
            <person name="Suarez A."/>
        </authorList>
    </citation>
    <scope>NUCLEOTIDE SEQUENCE</scope>
</reference>
<dbReference type="PANTHER" id="PTHR45661:SF3">
    <property type="entry name" value="IG-LIKE DOMAIN-CONTAINING PROTEIN"/>
    <property type="match status" value="1"/>
</dbReference>